<dbReference type="InterPro" id="IPR036770">
    <property type="entry name" value="Ankyrin_rpt-contain_sf"/>
</dbReference>
<dbReference type="InterPro" id="IPR002110">
    <property type="entry name" value="Ankyrin_rpt"/>
</dbReference>
<evidence type="ECO:0000256" key="1">
    <source>
        <dbReference type="ARBA" id="ARBA00022737"/>
    </source>
</evidence>
<sequence>MDASRFANSLSTAVLTPSGRTILELEVAWRNILHLKAPPKLAEAYAVLFPGTDYLQERRFTYIHNIVIGLENGNLEDAIAVDGFLVNEKDIDGWTSLHWAARRGNSYAVAVLLADGADPFLVTDNEKRGPLHLTAQSTSALSQQPPLFSSRPGQTWTKARILERGALLSAVAENNVETAALLLRAGANYKAKTNAGNTILHLSANVGEIPMLSILAKATPQGFHRAWDRPIQSIANKDLDPGSWATTPASGNESWYNFEEMSWYEAEAAAQEDVKNAEKE</sequence>
<name>A0A428U5S9_9HYPO</name>
<dbReference type="PANTHER" id="PTHR24198:SF165">
    <property type="entry name" value="ANKYRIN REPEAT-CONTAINING PROTEIN-RELATED"/>
    <property type="match status" value="1"/>
</dbReference>
<gene>
    <name evidence="4" type="ORF">CEP52_003978</name>
</gene>
<organism evidence="4 5">
    <name type="scientific">Fusarium oligoseptatum</name>
    <dbReference type="NCBI Taxonomy" id="2604345"/>
    <lineage>
        <taxon>Eukaryota</taxon>
        <taxon>Fungi</taxon>
        <taxon>Dikarya</taxon>
        <taxon>Ascomycota</taxon>
        <taxon>Pezizomycotina</taxon>
        <taxon>Sordariomycetes</taxon>
        <taxon>Hypocreomycetidae</taxon>
        <taxon>Hypocreales</taxon>
        <taxon>Nectriaceae</taxon>
        <taxon>Fusarium</taxon>
        <taxon>Fusarium solani species complex</taxon>
    </lineage>
</organism>
<accession>A0A428U5S9</accession>
<keyword evidence="5" id="KW-1185">Reference proteome</keyword>
<reference evidence="4 5" key="1">
    <citation type="submission" date="2017-06" db="EMBL/GenBank/DDBJ databases">
        <title>Comparative genomic analysis of Ambrosia Fusariam Clade fungi.</title>
        <authorList>
            <person name="Stajich J.E."/>
            <person name="Carrillo J."/>
            <person name="Kijimoto T."/>
            <person name="Eskalen A."/>
            <person name="O'Donnell K."/>
            <person name="Kasson M."/>
        </authorList>
    </citation>
    <scope>NUCLEOTIDE SEQUENCE [LARGE SCALE GENOMIC DNA]</scope>
    <source>
        <strain evidence="4 5">NRRL62579</strain>
    </source>
</reference>
<dbReference type="PANTHER" id="PTHR24198">
    <property type="entry name" value="ANKYRIN REPEAT AND PROTEIN KINASE DOMAIN-CONTAINING PROTEIN"/>
    <property type="match status" value="1"/>
</dbReference>
<keyword evidence="1" id="KW-0677">Repeat</keyword>
<feature type="repeat" description="ANK" evidence="3">
    <location>
        <begin position="92"/>
        <end position="124"/>
    </location>
</feature>
<keyword evidence="2 3" id="KW-0040">ANK repeat</keyword>
<dbReference type="Pfam" id="PF00023">
    <property type="entry name" value="Ank"/>
    <property type="match status" value="1"/>
</dbReference>
<dbReference type="SUPFAM" id="SSF48403">
    <property type="entry name" value="Ankyrin repeat"/>
    <property type="match status" value="1"/>
</dbReference>
<protein>
    <submittedName>
        <fullName evidence="4">Uncharacterized protein</fullName>
    </submittedName>
</protein>
<dbReference type="PROSITE" id="PS50088">
    <property type="entry name" value="ANK_REPEAT"/>
    <property type="match status" value="1"/>
</dbReference>
<dbReference type="Gene3D" id="1.25.40.20">
    <property type="entry name" value="Ankyrin repeat-containing domain"/>
    <property type="match status" value="2"/>
</dbReference>
<dbReference type="AlphaFoldDB" id="A0A428U5S9"/>
<proteinExistence type="predicted"/>
<evidence type="ECO:0000313" key="4">
    <source>
        <dbReference type="EMBL" id="RSM09642.1"/>
    </source>
</evidence>
<dbReference type="SMART" id="SM00248">
    <property type="entry name" value="ANK"/>
    <property type="match status" value="3"/>
</dbReference>
<evidence type="ECO:0000256" key="3">
    <source>
        <dbReference type="PROSITE-ProRule" id="PRU00023"/>
    </source>
</evidence>
<comment type="caution">
    <text evidence="4">The sequence shown here is derived from an EMBL/GenBank/DDBJ whole genome shotgun (WGS) entry which is preliminary data.</text>
</comment>
<evidence type="ECO:0000256" key="2">
    <source>
        <dbReference type="ARBA" id="ARBA00023043"/>
    </source>
</evidence>
<evidence type="ECO:0000313" key="5">
    <source>
        <dbReference type="Proteomes" id="UP000287144"/>
    </source>
</evidence>
<dbReference type="EMBL" id="NKCK01000027">
    <property type="protein sequence ID" value="RSM09642.1"/>
    <property type="molecule type" value="Genomic_DNA"/>
</dbReference>
<dbReference type="Proteomes" id="UP000287144">
    <property type="component" value="Unassembled WGS sequence"/>
</dbReference>
<dbReference type="PROSITE" id="PS50297">
    <property type="entry name" value="ANK_REP_REGION"/>
    <property type="match status" value="1"/>
</dbReference>